<dbReference type="PANTHER" id="PTHR33376:SF4">
    <property type="entry name" value="SIALIC ACID-BINDING PERIPLASMIC PROTEIN SIAP"/>
    <property type="match status" value="1"/>
</dbReference>
<feature type="chain" id="PRO_5046912631" evidence="2">
    <location>
        <begin position="24"/>
        <end position="327"/>
    </location>
</feature>
<keyword evidence="4" id="KW-1185">Reference proteome</keyword>
<gene>
    <name evidence="3" type="ORF">ACFSKQ_17575</name>
</gene>
<organism evidence="3 4">
    <name type="scientific">Aureimonas populi</name>
    <dbReference type="NCBI Taxonomy" id="1701758"/>
    <lineage>
        <taxon>Bacteria</taxon>
        <taxon>Pseudomonadati</taxon>
        <taxon>Pseudomonadota</taxon>
        <taxon>Alphaproteobacteria</taxon>
        <taxon>Hyphomicrobiales</taxon>
        <taxon>Aurantimonadaceae</taxon>
        <taxon>Aureimonas</taxon>
    </lineage>
</organism>
<keyword evidence="1 2" id="KW-0732">Signal</keyword>
<evidence type="ECO:0000256" key="1">
    <source>
        <dbReference type="ARBA" id="ARBA00022729"/>
    </source>
</evidence>
<dbReference type="Pfam" id="PF03480">
    <property type="entry name" value="DctP"/>
    <property type="match status" value="1"/>
</dbReference>
<dbReference type="EMBL" id="JBHUIJ010000028">
    <property type="protein sequence ID" value="MFD2239263.1"/>
    <property type="molecule type" value="Genomic_DNA"/>
</dbReference>
<feature type="signal peptide" evidence="2">
    <location>
        <begin position="1"/>
        <end position="23"/>
    </location>
</feature>
<reference evidence="4" key="1">
    <citation type="journal article" date="2019" name="Int. J. Syst. Evol. Microbiol.">
        <title>The Global Catalogue of Microorganisms (GCM) 10K type strain sequencing project: providing services to taxonomists for standard genome sequencing and annotation.</title>
        <authorList>
            <consortium name="The Broad Institute Genomics Platform"/>
            <consortium name="The Broad Institute Genome Sequencing Center for Infectious Disease"/>
            <person name="Wu L."/>
            <person name="Ma J."/>
        </authorList>
    </citation>
    <scope>NUCLEOTIDE SEQUENCE [LARGE SCALE GENOMIC DNA]</scope>
    <source>
        <strain evidence="4">ZS-35-S2</strain>
    </source>
</reference>
<dbReference type="Gene3D" id="3.40.190.170">
    <property type="entry name" value="Bacterial extracellular solute-binding protein, family 7"/>
    <property type="match status" value="1"/>
</dbReference>
<dbReference type="Proteomes" id="UP001597371">
    <property type="component" value="Unassembled WGS sequence"/>
</dbReference>
<comment type="caution">
    <text evidence="3">The sequence shown here is derived from an EMBL/GenBank/DDBJ whole genome shotgun (WGS) entry which is preliminary data.</text>
</comment>
<dbReference type="PANTHER" id="PTHR33376">
    <property type="match status" value="1"/>
</dbReference>
<evidence type="ECO:0000313" key="4">
    <source>
        <dbReference type="Proteomes" id="UP001597371"/>
    </source>
</evidence>
<evidence type="ECO:0000256" key="2">
    <source>
        <dbReference type="SAM" id="SignalP"/>
    </source>
</evidence>
<proteinExistence type="predicted"/>
<evidence type="ECO:0000313" key="3">
    <source>
        <dbReference type="EMBL" id="MFD2239263.1"/>
    </source>
</evidence>
<dbReference type="InterPro" id="IPR018389">
    <property type="entry name" value="DctP_fam"/>
</dbReference>
<dbReference type="NCBIfam" id="NF037995">
    <property type="entry name" value="TRAP_S1"/>
    <property type="match status" value="1"/>
</dbReference>
<dbReference type="RefSeq" id="WP_209738280.1">
    <property type="nucleotide sequence ID" value="NZ_CP072611.1"/>
</dbReference>
<accession>A0ABW5CU10</accession>
<name>A0ABW5CU10_9HYPH</name>
<dbReference type="CDD" id="cd13602">
    <property type="entry name" value="PBP2_TRAP_BpDctp6_7"/>
    <property type="match status" value="1"/>
</dbReference>
<sequence length="327" mass="35889">MSVRAFAAANAILLASAVMPAHAVDWDMFVVWPDNNYHSQNAMRFAEEVGRVTGGEVNITVHTGGTLGFRGPEVLGVVRDGIVPIADMLLNQQVGEEPFFGLESVPYLARNFEELAILEELAWPIYEELAAKHNQKFLYTTPWPGQGLFTRNEVTEASDIAGITIRTVDRNGTEFFTALGASPVQLPWGEVVSALASGAINAVTTSSASGVDGSFWEFLGYFNQINWQASPNVITVNLDAWNALSPEHQEAIETLAGELQPQFWDVARQTDLEMAERLAENGMTVTQPSDELSEELRAAAQPIWEDFMEAVPEGREVIEAYTARLAQ</sequence>
<protein>
    <submittedName>
        <fullName evidence="3">TRAP transporter substrate-binding protein</fullName>
    </submittedName>
</protein>
<dbReference type="InterPro" id="IPR038404">
    <property type="entry name" value="TRAP_DctP_sf"/>
</dbReference>